<accession>A0ABT2WIE6</accession>
<name>A0ABT2WIE6_9BACI</name>
<dbReference type="InterPro" id="IPR025437">
    <property type="entry name" value="YfhE-like"/>
</dbReference>
<evidence type="ECO:0000313" key="2">
    <source>
        <dbReference type="Proteomes" id="UP001208656"/>
    </source>
</evidence>
<reference evidence="1 2" key="1">
    <citation type="submission" date="2022-10" db="EMBL/GenBank/DDBJ databases">
        <title>Description of Fervidibacillus gen. nov. in the family Fervidibacillaceae fam. nov. with two species, Fervidibacillus albus sp. nov., and Fervidibacillus halotolerans sp. nov., isolated from tidal flat sediments.</title>
        <authorList>
            <person name="Kwon K.K."/>
            <person name="Yang S.-H."/>
        </authorList>
    </citation>
    <scope>NUCLEOTIDE SEQUENCE [LARGE SCALE GENOMIC DNA]</scope>
    <source>
        <strain evidence="1 2">DSM 23332</strain>
    </source>
</reference>
<dbReference type="Proteomes" id="UP001208656">
    <property type="component" value="Unassembled WGS sequence"/>
</dbReference>
<sequence>MAKKDKNKGERKTLRKAQEITYNRDFKRADRAAMD</sequence>
<comment type="caution">
    <text evidence="1">The sequence shown here is derived from an EMBL/GenBank/DDBJ whole genome shotgun (WGS) entry which is preliminary data.</text>
</comment>
<organism evidence="1 2">
    <name type="scientific">Pallidibacillus thermolactis</name>
    <dbReference type="NCBI Taxonomy" id="251051"/>
    <lineage>
        <taxon>Bacteria</taxon>
        <taxon>Bacillati</taxon>
        <taxon>Bacillota</taxon>
        <taxon>Bacilli</taxon>
        <taxon>Bacillales</taxon>
        <taxon>Bacillaceae</taxon>
        <taxon>Pallidibacillus</taxon>
    </lineage>
</organism>
<gene>
    <name evidence="1" type="ORF">OEV82_13535</name>
</gene>
<proteinExistence type="predicted"/>
<dbReference type="RefSeq" id="WP_173658113.1">
    <property type="nucleotide sequence ID" value="NZ_JAOUSE010000054.1"/>
</dbReference>
<keyword evidence="2" id="KW-1185">Reference proteome</keyword>
<dbReference type="EMBL" id="JAOUSE010000054">
    <property type="protein sequence ID" value="MCU9595462.1"/>
    <property type="molecule type" value="Genomic_DNA"/>
</dbReference>
<evidence type="ECO:0000313" key="1">
    <source>
        <dbReference type="EMBL" id="MCU9595462.1"/>
    </source>
</evidence>
<dbReference type="Pfam" id="PF14152">
    <property type="entry name" value="YfhE"/>
    <property type="match status" value="1"/>
</dbReference>
<protein>
    <submittedName>
        <fullName evidence="1">YfhE family protein</fullName>
    </submittedName>
</protein>